<organism evidence="1 2">
    <name type="scientific">Seminavis robusta</name>
    <dbReference type="NCBI Taxonomy" id="568900"/>
    <lineage>
        <taxon>Eukaryota</taxon>
        <taxon>Sar</taxon>
        <taxon>Stramenopiles</taxon>
        <taxon>Ochrophyta</taxon>
        <taxon>Bacillariophyta</taxon>
        <taxon>Bacillariophyceae</taxon>
        <taxon>Bacillariophycidae</taxon>
        <taxon>Naviculales</taxon>
        <taxon>Naviculaceae</taxon>
        <taxon>Seminavis</taxon>
    </lineage>
</organism>
<gene>
    <name evidence="1" type="ORF">SEMRO_339_G121070.1</name>
</gene>
<evidence type="ECO:0000313" key="2">
    <source>
        <dbReference type="Proteomes" id="UP001153069"/>
    </source>
</evidence>
<name>A0A9N8DWS0_9STRA</name>
<proteinExistence type="predicted"/>
<keyword evidence="2" id="KW-1185">Reference proteome</keyword>
<reference evidence="1" key="1">
    <citation type="submission" date="2020-06" db="EMBL/GenBank/DDBJ databases">
        <authorList>
            <consortium name="Plant Systems Biology data submission"/>
        </authorList>
    </citation>
    <scope>NUCLEOTIDE SEQUENCE</scope>
    <source>
        <strain evidence="1">D6</strain>
    </source>
</reference>
<comment type="caution">
    <text evidence="1">The sequence shown here is derived from an EMBL/GenBank/DDBJ whole genome shotgun (WGS) entry which is preliminary data.</text>
</comment>
<sequence>MASTCSPLFGLSTDAKNHVLGYLSLCDCLRYSQVSKLALVDVLPHLKQIRKEQFYERKGYRGCCVASFKDITVPSSVEPEVLLQPESHKGWHTLPSVKERLEGLYRALPSTHPSNDALRELVQDLKLELADATTTVSGPDVNFDTCLSFLKSVMKSHQLHDRILAKSTVRCEPTRADRGWATTHHAAVDHMNLTVTLDQYLGDVLVAYYLMGHSVAGLVEGPTNMKQWLRMVGVSTAQSARMVDPQGSNNDASSSLKAYRQWVFLHSTFLRTWPMTVQQLQHYKLTPICGITCRTDGMDLEYVQPPYCFVAEARQPMQGTHQSTTLFGQLEAIRVHQDPYSMSRQWGHQTIVNEFGPLGPAFRGRDRMRSLSLEPRDLVGYLYSESCTLARVSHDSIMPPSVDYQRRLHRWLSLGQDPAPDELLDAGEGPTITSWMMELPRQCYRTRPMTVHPPMVSIQRSVPLAWT</sequence>
<evidence type="ECO:0008006" key="3">
    <source>
        <dbReference type="Google" id="ProtNLM"/>
    </source>
</evidence>
<evidence type="ECO:0000313" key="1">
    <source>
        <dbReference type="EMBL" id="CAB9508246.1"/>
    </source>
</evidence>
<dbReference type="EMBL" id="CAICTM010000338">
    <property type="protein sequence ID" value="CAB9508246.1"/>
    <property type="molecule type" value="Genomic_DNA"/>
</dbReference>
<dbReference type="Proteomes" id="UP001153069">
    <property type="component" value="Unassembled WGS sequence"/>
</dbReference>
<dbReference type="OrthoDB" id="47657at2759"/>
<accession>A0A9N8DWS0</accession>
<protein>
    <recommendedName>
        <fullName evidence="3">F-box domain-containing protein</fullName>
    </recommendedName>
</protein>
<dbReference type="AlphaFoldDB" id="A0A9N8DWS0"/>